<proteinExistence type="predicted"/>
<dbReference type="EMBL" id="WVTA01000005">
    <property type="protein sequence ID" value="KAK3209669.1"/>
    <property type="molecule type" value="Genomic_DNA"/>
</dbReference>
<comment type="caution">
    <text evidence="1">The sequence shown here is derived from an EMBL/GenBank/DDBJ whole genome shotgun (WGS) entry which is preliminary data.</text>
</comment>
<sequence>MAPLANLLPFLSLTQRAPKYKPYITITTELQAPCRHHADNMPYSVHSFGANNKLNVSCWTTSTMKDNKGRLNDNEGSWLYLWVNTNGSFGPPELFSYPGVGNADKGGKARGEGCWLHEDAAKEGANIDFTETLEWCGNAPQHQIGAVKSASNAAFVCRNCTDLTKAECQKEYVTNEYGYVDVGCWKKGTAVGGNTTWVQMLYGLTEPAYNCWLSPDQFEPTEWHGLPAGQCKN</sequence>
<dbReference type="AlphaFoldDB" id="A0AAN6M1R7"/>
<organism evidence="1 2">
    <name type="scientific">Pseudopithomyces chartarum</name>
    <dbReference type="NCBI Taxonomy" id="1892770"/>
    <lineage>
        <taxon>Eukaryota</taxon>
        <taxon>Fungi</taxon>
        <taxon>Dikarya</taxon>
        <taxon>Ascomycota</taxon>
        <taxon>Pezizomycotina</taxon>
        <taxon>Dothideomycetes</taxon>
        <taxon>Pleosporomycetidae</taxon>
        <taxon>Pleosporales</taxon>
        <taxon>Massarineae</taxon>
        <taxon>Didymosphaeriaceae</taxon>
        <taxon>Pseudopithomyces</taxon>
    </lineage>
</organism>
<dbReference type="Proteomes" id="UP001280581">
    <property type="component" value="Unassembled WGS sequence"/>
</dbReference>
<reference evidence="1 2" key="1">
    <citation type="submission" date="2021-02" db="EMBL/GenBank/DDBJ databases">
        <title>Genome assembly of Pseudopithomyces chartarum.</title>
        <authorList>
            <person name="Jauregui R."/>
            <person name="Singh J."/>
            <person name="Voisey C."/>
        </authorList>
    </citation>
    <scope>NUCLEOTIDE SEQUENCE [LARGE SCALE GENOMIC DNA]</scope>
    <source>
        <strain evidence="1 2">AGR01</strain>
    </source>
</reference>
<name>A0AAN6M1R7_9PLEO</name>
<protein>
    <submittedName>
        <fullName evidence="1">Uncharacterized protein</fullName>
    </submittedName>
</protein>
<keyword evidence="2" id="KW-1185">Reference proteome</keyword>
<gene>
    <name evidence="1" type="ORF">GRF29_44g307135</name>
</gene>
<accession>A0AAN6M1R7</accession>
<evidence type="ECO:0000313" key="1">
    <source>
        <dbReference type="EMBL" id="KAK3209669.1"/>
    </source>
</evidence>
<evidence type="ECO:0000313" key="2">
    <source>
        <dbReference type="Proteomes" id="UP001280581"/>
    </source>
</evidence>